<dbReference type="InParanoid" id="A0A067RGF8"/>
<feature type="domain" description="C2" evidence="2">
    <location>
        <begin position="1169"/>
        <end position="1308"/>
    </location>
</feature>
<organism evidence="3 4">
    <name type="scientific">Zootermopsis nevadensis</name>
    <name type="common">Dampwood termite</name>
    <dbReference type="NCBI Taxonomy" id="136037"/>
    <lineage>
        <taxon>Eukaryota</taxon>
        <taxon>Metazoa</taxon>
        <taxon>Ecdysozoa</taxon>
        <taxon>Arthropoda</taxon>
        <taxon>Hexapoda</taxon>
        <taxon>Insecta</taxon>
        <taxon>Pterygota</taxon>
        <taxon>Neoptera</taxon>
        <taxon>Polyneoptera</taxon>
        <taxon>Dictyoptera</taxon>
        <taxon>Blattodea</taxon>
        <taxon>Blattoidea</taxon>
        <taxon>Termitoidae</taxon>
        <taxon>Termopsidae</taxon>
        <taxon>Zootermopsis</taxon>
    </lineage>
</organism>
<dbReference type="InterPro" id="IPR057537">
    <property type="entry name" value="C2_C2CD3_N"/>
</dbReference>
<reference evidence="3 4" key="1">
    <citation type="journal article" date="2014" name="Nat. Commun.">
        <title>Molecular traces of alternative social organization in a termite genome.</title>
        <authorList>
            <person name="Terrapon N."/>
            <person name="Li C."/>
            <person name="Robertson H.M."/>
            <person name="Ji L."/>
            <person name="Meng X."/>
            <person name="Booth W."/>
            <person name="Chen Z."/>
            <person name="Childers C.P."/>
            <person name="Glastad K.M."/>
            <person name="Gokhale K."/>
            <person name="Gowin J."/>
            <person name="Gronenberg W."/>
            <person name="Hermansen R.A."/>
            <person name="Hu H."/>
            <person name="Hunt B.G."/>
            <person name="Huylmans A.K."/>
            <person name="Khalil S.M."/>
            <person name="Mitchell R.D."/>
            <person name="Munoz-Torres M.C."/>
            <person name="Mustard J.A."/>
            <person name="Pan H."/>
            <person name="Reese J.T."/>
            <person name="Scharf M.E."/>
            <person name="Sun F."/>
            <person name="Vogel H."/>
            <person name="Xiao J."/>
            <person name="Yang W."/>
            <person name="Yang Z."/>
            <person name="Yang Z."/>
            <person name="Zhou J."/>
            <person name="Zhu J."/>
            <person name="Brent C.S."/>
            <person name="Elsik C.G."/>
            <person name="Goodisman M.A."/>
            <person name="Liberles D.A."/>
            <person name="Roe R.M."/>
            <person name="Vargo E.L."/>
            <person name="Vilcinskas A."/>
            <person name="Wang J."/>
            <person name="Bornberg-Bauer E."/>
            <person name="Korb J."/>
            <person name="Zhang G."/>
            <person name="Liebig J."/>
        </authorList>
    </citation>
    <scope>NUCLEOTIDE SEQUENCE [LARGE SCALE GENOMIC DNA]</scope>
    <source>
        <tissue evidence="3">Whole organism</tissue>
    </source>
</reference>
<name>A0A067RGF8_ZOONE</name>
<dbReference type="GO" id="GO:0071539">
    <property type="term" value="P:protein localization to centrosome"/>
    <property type="evidence" value="ECO:0007669"/>
    <property type="project" value="TreeGrafter"/>
</dbReference>
<dbReference type="GO" id="GO:0034451">
    <property type="term" value="C:centriolar satellite"/>
    <property type="evidence" value="ECO:0007669"/>
    <property type="project" value="TreeGrafter"/>
</dbReference>
<dbReference type="Proteomes" id="UP000027135">
    <property type="component" value="Unassembled WGS sequence"/>
</dbReference>
<proteinExistence type="predicted"/>
<evidence type="ECO:0000313" key="4">
    <source>
        <dbReference type="Proteomes" id="UP000027135"/>
    </source>
</evidence>
<dbReference type="SUPFAM" id="SSF49562">
    <property type="entry name" value="C2 domain (Calcium/lipid-binding domain, CaLB)"/>
    <property type="match status" value="1"/>
</dbReference>
<dbReference type="STRING" id="136037.A0A067RGF8"/>
<dbReference type="InterPro" id="IPR000008">
    <property type="entry name" value="C2_dom"/>
</dbReference>
<dbReference type="PANTHER" id="PTHR21254">
    <property type="entry name" value="C2 DOMAIN-CONTAINING PROTEIN 3"/>
    <property type="match status" value="1"/>
</dbReference>
<dbReference type="eggNOG" id="ENOG502QRQ8">
    <property type="taxonomic scope" value="Eukaryota"/>
</dbReference>
<dbReference type="Pfam" id="PF25339">
    <property type="entry name" value="C2_C2CD3_N"/>
    <property type="match status" value="1"/>
</dbReference>
<dbReference type="PANTHER" id="PTHR21254:SF1">
    <property type="entry name" value="C2 DOMAIN-CONTAINING PROTEIN 3"/>
    <property type="match status" value="1"/>
</dbReference>
<accession>A0A067RGF8</accession>
<dbReference type="InterPro" id="IPR035892">
    <property type="entry name" value="C2_domain_sf"/>
</dbReference>
<evidence type="ECO:0000256" key="1">
    <source>
        <dbReference type="SAM" id="MobiDB-lite"/>
    </source>
</evidence>
<dbReference type="PROSITE" id="PS50004">
    <property type="entry name" value="C2"/>
    <property type="match status" value="1"/>
</dbReference>
<feature type="compositionally biased region" description="Polar residues" evidence="1">
    <location>
        <begin position="325"/>
        <end position="335"/>
    </location>
</feature>
<feature type="region of interest" description="Disordered" evidence="1">
    <location>
        <begin position="319"/>
        <end position="345"/>
    </location>
</feature>
<gene>
    <name evidence="3" type="ORF">L798_06091</name>
</gene>
<dbReference type="GO" id="GO:0060271">
    <property type="term" value="P:cilium assembly"/>
    <property type="evidence" value="ECO:0007669"/>
    <property type="project" value="TreeGrafter"/>
</dbReference>
<dbReference type="EMBL" id="KK852655">
    <property type="protein sequence ID" value="KDR19296.1"/>
    <property type="molecule type" value="Genomic_DNA"/>
</dbReference>
<protein>
    <submittedName>
        <fullName evidence="3">C2 domain-containing protein 3</fullName>
    </submittedName>
</protein>
<keyword evidence="4" id="KW-1185">Reference proteome</keyword>
<evidence type="ECO:0000259" key="2">
    <source>
        <dbReference type="PROSITE" id="PS50004"/>
    </source>
</evidence>
<sequence length="1782" mass="200887">MNEKKKAIRGRSLPPTIKGEVSGYLTMKVDEIVWCRKSCMKTVVFVKWWGEDEPATFRPVNVKLNLNGIATDTSICYEIRTNISLFEEYLKDSEVLCLHVVDKDLFTVVGLVTIPELCTLIRENPYQHYFPIVNTFGDRIGDLHVGFSFQFIHEPENANNFSSVKSVQEKSRNRSMSSKEHSVYGQRRRLKQCHEHYKIFPSDTSKYICDIYKSQQTRQRKIVPDSLISDILKQGQRLRDAMVRSILEDDRIISNEGIDALMSDSSTDKTLGTWNESRKVLFDEAEVMEFVFEEMGKSKDFVINGHEAFGKKYSNMFDSEPESDAASSVPTSEGKNSTERREECGSQIAESKEANIRPLQSETILHRDFLMKNVDSIQIRVHSLVMNNNGRNQYQDCVQAETKKMNLLNKLPVQCGTVYFVEYELVYPVDLISRGKRRIIKQQDISKYSKNNGPDHSIVKRFCSRKKIGSDIYFGQSSLHVLPTSKASLHRLLRDVIITFRIYSRQLHQRIPSQIGEAQMGMTDILLSETFSIYKDIEVLHTTKVPECEVVLGVLKVKVELGSGQKYFGNNLLKEINNEGLCTEAGSGCEGVKLDIFGNNNKSTLNHVPDSRLTPRLHVSDISKRTLKKGKSFVSYKINKEQEFCKNNQQNIKLEDRVVDSSHLEINVNKPILLYGLLHISEGQGFDGLNSYMLCRTFWKEDVIISDIYCKTGYPHYNFHELIPVLLSADLLERSHNNVLVVELWERKLSADCDALMGVAKLPLNKFFVAYRDPVVAAQLLLSKYPVIGVDGWITVSNPVTGLLSGHLNVVLALGTEDQVHLLEVSRGLKEAVFTPSFQEPAPTTNNSNCNIQIASVGKLTSMEPSPCLVEDCHKPQFSGISESQARHVNNNSTITLELPQGLYEQVHVMESLQECSYNDSVPILGTQENLRSVSVDANDIMESLPSSTSELYKVKDKRELNSGTRFQGNSGTKEFSHYIVDHQEKKSQLQSKNYQSLQSGPRLKTDSIFNAKIGTIKPSNMQENIGLSTDLQESQSDILVLDLSNSDIVTLQNSPKATESEFPRCPPLDIISDMCVSNSETSNVQPGDLSDSLNSDFLQNELIKGRLGDKELSPYCCHASLCHILTTFNSGLKDSKLLCSESERTDLNSDHFLGMINQASNARQLSSVLHESIESKSAEIDPKSYFQVHLEIERAMYLQCHSKLKGTETTGAVVQPSTYVTCQNGNKSEMKMFTPLVSHTANPSWCWHCDTWLPSDLLTDNCKRFIFKVWQSVTGYCKDPLRDIVLGFAAVDLTVLLFGMPWVSGWFNITDFAGQCSGQIKISITPLENLGRFSQYKTSELNKLQGNCIGKQDSDCGCMDYQKTQGDKCNWNDDITVTSSCEVNDNSYDVPRVQSERSELQSSDIFTCETSCTDDVLTHHTSNGPNGSLSSVRDCLITCDAEFQERTSVLSQALKQKLSELDEITQRLKKRLHFVTNEDFIPPFFPWIQGNENSLSSQAASQTVTSTNERKNSESEIASFVNKGTNKENPYFKVTIDESPRHVTLGYSEFSTHTNDMEMFCLKNAEENHQIPRNFSCKCKNFQTSIVCPLQVNNSANFSGTSMHSLPQNNVTNIQCYVGKESENDIVRKASVNHRGSLANVCYPSDPVGSKIRGYQLGENWNKGVSKTKLNETGLLPAEIRSEVEDTDGFDEMTDYLMETSARELELENVFNPLLFHQLLSSYGQLKIPGFVDKHNLQCNHRSPQVSKDTQPNIETVDCCNDCEGAAELENNVRRIVMYNH</sequence>
<dbReference type="GO" id="GO:0005814">
    <property type="term" value="C:centriole"/>
    <property type="evidence" value="ECO:0007669"/>
    <property type="project" value="TreeGrafter"/>
</dbReference>
<evidence type="ECO:0000313" key="3">
    <source>
        <dbReference type="EMBL" id="KDR19296.1"/>
    </source>
</evidence>
<feature type="compositionally biased region" description="Basic and acidic residues" evidence="1">
    <location>
        <begin position="336"/>
        <end position="345"/>
    </location>
</feature>
<dbReference type="GO" id="GO:0061511">
    <property type="term" value="P:centriole elongation"/>
    <property type="evidence" value="ECO:0007669"/>
    <property type="project" value="TreeGrafter"/>
</dbReference>